<dbReference type="RefSeq" id="WP_101028365.1">
    <property type="nucleotide sequence ID" value="NZ_CABMMZ010000023.1"/>
</dbReference>
<keyword evidence="4" id="KW-1185">Reference proteome</keyword>
<feature type="region of interest" description="Disordered" evidence="1">
    <location>
        <begin position="31"/>
        <end position="54"/>
    </location>
</feature>
<gene>
    <name evidence="3" type="ORF">RBATCC27255_00227</name>
</gene>
<feature type="signal peptide" evidence="2">
    <location>
        <begin position="1"/>
        <end position="18"/>
    </location>
</feature>
<sequence length="185" mass="20290">MKRILTAILCAGILAVTAAGCSYNDALYKDSNSSSQNGEDSTQPTTSSVSDQKYSDNLDGLVDYFVAKQYIDNKDNSIKMDASAIGAAEGKKFAAKYSGTNIIIELYRYDTKATNDTANKILNSVKADGTFSIYGLPSVTAYLSDNGNYLMIYTDASIDKTNPDKTKDNYKHRDQVIKDFKAFKK</sequence>
<evidence type="ECO:0000256" key="2">
    <source>
        <dbReference type="SAM" id="SignalP"/>
    </source>
</evidence>
<organism evidence="3 4">
    <name type="scientific">Ruminococcus bromii</name>
    <dbReference type="NCBI Taxonomy" id="40518"/>
    <lineage>
        <taxon>Bacteria</taxon>
        <taxon>Bacillati</taxon>
        <taxon>Bacillota</taxon>
        <taxon>Clostridia</taxon>
        <taxon>Eubacteriales</taxon>
        <taxon>Oscillospiraceae</taxon>
        <taxon>Ruminococcus</taxon>
    </lineage>
</organism>
<keyword evidence="2" id="KW-0732">Signal</keyword>
<proteinExistence type="predicted"/>
<reference evidence="3" key="1">
    <citation type="journal article" date="2018" name="Environ. Microbiol.">
        <title>Sporulation capability and amylosome conservation among diverse human colonic and rumen isolates of the keystone starch-degrader Ruminococcus bromii.</title>
        <authorList>
            <person name="Mukhopadhya I."/>
            <person name="Morais S."/>
            <person name="Laverde-Gomez J."/>
            <person name="Sheridan P.O."/>
            <person name="Walker A.W."/>
            <person name="Kelly W."/>
            <person name="Klieve A.V."/>
            <person name="Ouwerkerk D."/>
            <person name="Duncan S.H."/>
            <person name="Louis P."/>
            <person name="Koropatkin N."/>
            <person name="Cockburn D."/>
            <person name="Kibler R."/>
            <person name="Cooper P.J."/>
            <person name="Sandoval C."/>
            <person name="Crost E."/>
            <person name="Juge N."/>
            <person name="Bayer E.A."/>
            <person name="Flint H.J."/>
        </authorList>
    </citation>
    <scope>NUCLEOTIDE SEQUENCE [LARGE SCALE GENOMIC DNA]</scope>
    <source>
        <strain evidence="3">ATCC 27255</strain>
    </source>
</reference>
<dbReference type="EMBL" id="NNSR01000023">
    <property type="protein sequence ID" value="PKD32571.1"/>
    <property type="molecule type" value="Genomic_DNA"/>
</dbReference>
<dbReference type="Proteomes" id="UP000233425">
    <property type="component" value="Unassembled WGS sequence"/>
</dbReference>
<name>A0A2N0V027_9FIRM</name>
<evidence type="ECO:0008006" key="5">
    <source>
        <dbReference type="Google" id="ProtNLM"/>
    </source>
</evidence>
<dbReference type="GeneID" id="93768978"/>
<evidence type="ECO:0000313" key="4">
    <source>
        <dbReference type="Proteomes" id="UP000233425"/>
    </source>
</evidence>
<accession>A0A2N0V027</accession>
<comment type="caution">
    <text evidence="3">The sequence shown here is derived from an EMBL/GenBank/DDBJ whole genome shotgun (WGS) entry which is preliminary data.</text>
</comment>
<feature type="compositionally biased region" description="Polar residues" evidence="1">
    <location>
        <begin position="31"/>
        <end position="52"/>
    </location>
</feature>
<evidence type="ECO:0000256" key="1">
    <source>
        <dbReference type="SAM" id="MobiDB-lite"/>
    </source>
</evidence>
<evidence type="ECO:0000313" key="3">
    <source>
        <dbReference type="EMBL" id="PKD32571.1"/>
    </source>
</evidence>
<feature type="chain" id="PRO_5039322744" description="DUF4825 domain-containing protein" evidence="2">
    <location>
        <begin position="19"/>
        <end position="185"/>
    </location>
</feature>
<dbReference type="AlphaFoldDB" id="A0A2N0V027"/>
<dbReference type="PROSITE" id="PS51257">
    <property type="entry name" value="PROKAR_LIPOPROTEIN"/>
    <property type="match status" value="1"/>
</dbReference>
<protein>
    <recommendedName>
        <fullName evidence="5">DUF4825 domain-containing protein</fullName>
    </recommendedName>
</protein>